<dbReference type="EMBL" id="CP133191">
    <property type="protein sequence ID" value="WMN03075.1"/>
    <property type="molecule type" value="Genomic_DNA"/>
</dbReference>
<geneLocation type="plasmid" evidence="1 2">
    <name>pMGMM8_1</name>
</geneLocation>
<name>A0AAX4A0C9_RHOER</name>
<organism evidence="1 2">
    <name type="scientific">Rhodococcus erythropolis</name>
    <name type="common">Arthrobacter picolinophilus</name>
    <dbReference type="NCBI Taxonomy" id="1833"/>
    <lineage>
        <taxon>Bacteria</taxon>
        <taxon>Bacillati</taxon>
        <taxon>Actinomycetota</taxon>
        <taxon>Actinomycetes</taxon>
        <taxon>Mycobacteriales</taxon>
        <taxon>Nocardiaceae</taxon>
        <taxon>Rhodococcus</taxon>
        <taxon>Rhodococcus erythropolis group</taxon>
    </lineage>
</organism>
<reference evidence="1" key="1">
    <citation type="submission" date="2023-08" db="EMBL/GenBank/DDBJ databases">
        <title>Isolation and Characterization of Rhodococcus erythropolis MGMM8.</title>
        <authorList>
            <person name="Diabankana R.G.C."/>
            <person name="Afordoanyi D.M."/>
            <person name="Validov S.Z."/>
        </authorList>
    </citation>
    <scope>NUCLEOTIDE SEQUENCE</scope>
    <source>
        <strain evidence="1">MGMM8</strain>
        <plasmid evidence="1">pMGMM8_1</plasmid>
    </source>
</reference>
<proteinExistence type="predicted"/>
<dbReference type="Proteomes" id="UP001230933">
    <property type="component" value="Plasmid pMGMM8_1"/>
</dbReference>
<accession>A0AAX4A0C9</accession>
<gene>
    <name evidence="1" type="ORF">QIE55_32215</name>
</gene>
<evidence type="ECO:0000313" key="1">
    <source>
        <dbReference type="EMBL" id="WMN03075.1"/>
    </source>
</evidence>
<protein>
    <submittedName>
        <fullName evidence="1">Uncharacterized protein</fullName>
    </submittedName>
</protein>
<dbReference type="AlphaFoldDB" id="A0AAX4A0C9"/>
<sequence>MQDVRRGMSDLDLVEERERLESLDEMSRCEEMRLGIVLDELACR</sequence>
<evidence type="ECO:0000313" key="2">
    <source>
        <dbReference type="Proteomes" id="UP001230933"/>
    </source>
</evidence>
<keyword evidence="1" id="KW-0614">Plasmid</keyword>
<dbReference type="RefSeq" id="WP_308372599.1">
    <property type="nucleotide sequence ID" value="NZ_CP133191.1"/>
</dbReference>